<dbReference type="PANTHER" id="PTHR43806:SF11">
    <property type="entry name" value="CEREVISIN-RELATED"/>
    <property type="match status" value="1"/>
</dbReference>
<evidence type="ECO:0000256" key="2">
    <source>
        <dbReference type="ARBA" id="ARBA00022670"/>
    </source>
</evidence>
<protein>
    <recommendedName>
        <fullName evidence="7">Peptidase S8/S53 domain-containing protein</fullName>
    </recommendedName>
</protein>
<gene>
    <name evidence="8" type="ORF">K7432_012292</name>
</gene>
<evidence type="ECO:0000256" key="5">
    <source>
        <dbReference type="PROSITE-ProRule" id="PRU01240"/>
    </source>
</evidence>
<dbReference type="Proteomes" id="UP001479436">
    <property type="component" value="Unassembled WGS sequence"/>
</dbReference>
<feature type="domain" description="Peptidase S8/S53" evidence="7">
    <location>
        <begin position="139"/>
        <end position="381"/>
    </location>
</feature>
<feature type="active site" description="Charge relay system" evidence="5">
    <location>
        <position position="336"/>
    </location>
</feature>
<dbReference type="PANTHER" id="PTHR43806">
    <property type="entry name" value="PEPTIDASE S8"/>
    <property type="match status" value="1"/>
</dbReference>
<dbReference type="InterPro" id="IPR015500">
    <property type="entry name" value="Peptidase_S8_subtilisin-rel"/>
</dbReference>
<dbReference type="SUPFAM" id="SSF52743">
    <property type="entry name" value="Subtilisin-like"/>
    <property type="match status" value="1"/>
</dbReference>
<proteinExistence type="inferred from homology"/>
<keyword evidence="2 5" id="KW-0645">Protease</keyword>
<feature type="active site" description="Charge relay system" evidence="5">
    <location>
        <position position="180"/>
    </location>
</feature>
<comment type="caution">
    <text evidence="8">The sequence shown here is derived from an EMBL/GenBank/DDBJ whole genome shotgun (WGS) entry which is preliminary data.</text>
</comment>
<sequence>MSRSFLYALAFLALMVLTNAKHLIVFKHGKTITKSATLAKWITHFSVQTLRSEKSNSTAADEVPSEIPIQSIGNFQWSHGDFEDSDLAELRKLPEIAYIEPDVQVKAYEVQNKPPSWGIDRIDQQKGTDGKYHYPESAGEGVTIYSVDTGTNIDHEEFEGRATNGPVFNGDNAPDDVNGHGTFVAAVAVGKNFGVAKKAHLVSLKALDADGYGSLSNVLQAVDWIVQEHKKNPKQKSVINLSLGAIYSQVANDAIEEAIKLGIHFSIAAGNDSDDACNYSPSSVKSALVVGATTSKDEVTSFSNTGPCVSIYAPGESIKSAWKDGPKSTHTLSGTSMASPHVAGVIALVLGEHNMDPYSMAQMIKNQTIQLQPKKNGKSTLVLSSGNGLPLLYLSPSVTGEADTSDVQRSLPYLWRFLVFTFILCYWN</sequence>
<keyword evidence="3 5" id="KW-0378">Hydrolase</keyword>
<keyword evidence="4 5" id="KW-0720">Serine protease</keyword>
<dbReference type="Gene3D" id="3.40.50.200">
    <property type="entry name" value="Peptidase S8/S53 domain"/>
    <property type="match status" value="1"/>
</dbReference>
<dbReference type="PRINTS" id="PR00723">
    <property type="entry name" value="SUBTILISIN"/>
</dbReference>
<feature type="chain" id="PRO_5046539755" description="Peptidase S8/S53 domain-containing protein" evidence="6">
    <location>
        <begin position="21"/>
        <end position="428"/>
    </location>
</feature>
<dbReference type="InterPro" id="IPR036852">
    <property type="entry name" value="Peptidase_S8/S53_dom_sf"/>
</dbReference>
<keyword evidence="6" id="KW-0732">Signal</keyword>
<evidence type="ECO:0000256" key="4">
    <source>
        <dbReference type="ARBA" id="ARBA00022825"/>
    </source>
</evidence>
<evidence type="ECO:0000256" key="3">
    <source>
        <dbReference type="ARBA" id="ARBA00022801"/>
    </source>
</evidence>
<dbReference type="InterPro" id="IPR034193">
    <property type="entry name" value="PCSK9_ProteinaseK-like"/>
</dbReference>
<evidence type="ECO:0000313" key="8">
    <source>
        <dbReference type="EMBL" id="KAK9762206.1"/>
    </source>
</evidence>
<organism evidence="8 9">
    <name type="scientific">Basidiobolus ranarum</name>
    <dbReference type="NCBI Taxonomy" id="34480"/>
    <lineage>
        <taxon>Eukaryota</taxon>
        <taxon>Fungi</taxon>
        <taxon>Fungi incertae sedis</taxon>
        <taxon>Zoopagomycota</taxon>
        <taxon>Entomophthoromycotina</taxon>
        <taxon>Basidiobolomycetes</taxon>
        <taxon>Basidiobolales</taxon>
        <taxon>Basidiobolaceae</taxon>
        <taxon>Basidiobolus</taxon>
    </lineage>
</organism>
<dbReference type="CDD" id="cd04077">
    <property type="entry name" value="Peptidases_S8_PCSK9_ProteinaseK_like"/>
    <property type="match status" value="1"/>
</dbReference>
<dbReference type="PROSITE" id="PS51892">
    <property type="entry name" value="SUBTILASE"/>
    <property type="match status" value="1"/>
</dbReference>
<dbReference type="InterPro" id="IPR023828">
    <property type="entry name" value="Peptidase_S8_Ser-AS"/>
</dbReference>
<accession>A0ABR2WL55</accession>
<evidence type="ECO:0000256" key="6">
    <source>
        <dbReference type="SAM" id="SignalP"/>
    </source>
</evidence>
<dbReference type="InterPro" id="IPR050131">
    <property type="entry name" value="Peptidase_S8_subtilisin-like"/>
</dbReference>
<dbReference type="InterPro" id="IPR000209">
    <property type="entry name" value="Peptidase_S8/S53_dom"/>
</dbReference>
<dbReference type="Pfam" id="PF00082">
    <property type="entry name" value="Peptidase_S8"/>
    <property type="match status" value="1"/>
</dbReference>
<evidence type="ECO:0000313" key="9">
    <source>
        <dbReference type="Proteomes" id="UP001479436"/>
    </source>
</evidence>
<evidence type="ECO:0000256" key="1">
    <source>
        <dbReference type="ARBA" id="ARBA00011073"/>
    </source>
</evidence>
<dbReference type="EMBL" id="JASJQH010001051">
    <property type="protein sequence ID" value="KAK9762206.1"/>
    <property type="molecule type" value="Genomic_DNA"/>
</dbReference>
<evidence type="ECO:0000259" key="7">
    <source>
        <dbReference type="Pfam" id="PF00082"/>
    </source>
</evidence>
<reference evidence="8 9" key="1">
    <citation type="submission" date="2023-04" db="EMBL/GenBank/DDBJ databases">
        <title>Genome of Basidiobolus ranarum AG-B5.</title>
        <authorList>
            <person name="Stajich J.E."/>
            <person name="Carter-House D."/>
            <person name="Gryganskyi A."/>
        </authorList>
    </citation>
    <scope>NUCLEOTIDE SEQUENCE [LARGE SCALE GENOMIC DNA]</scope>
    <source>
        <strain evidence="8 9">AG-B5</strain>
    </source>
</reference>
<feature type="active site" description="Charge relay system" evidence="5">
    <location>
        <position position="148"/>
    </location>
</feature>
<comment type="similarity">
    <text evidence="1 5">Belongs to the peptidase S8 family.</text>
</comment>
<dbReference type="PROSITE" id="PS00138">
    <property type="entry name" value="SUBTILASE_SER"/>
    <property type="match status" value="1"/>
</dbReference>
<keyword evidence="9" id="KW-1185">Reference proteome</keyword>
<name>A0ABR2WL55_9FUNG</name>
<feature type="signal peptide" evidence="6">
    <location>
        <begin position="1"/>
        <end position="20"/>
    </location>
</feature>